<keyword evidence="1" id="KW-1133">Transmembrane helix</keyword>
<keyword evidence="1" id="KW-0812">Transmembrane</keyword>
<gene>
    <name evidence="2" type="ORF">Bccel_0950</name>
</gene>
<evidence type="ECO:0000256" key="1">
    <source>
        <dbReference type="SAM" id="Phobius"/>
    </source>
</evidence>
<feature type="transmembrane region" description="Helical" evidence="1">
    <location>
        <begin position="23"/>
        <end position="47"/>
    </location>
</feature>
<comment type="caution">
    <text evidence="2">The sequence shown here is derived from an EMBL/GenBank/DDBJ whole genome shotgun (WGS) entry which is preliminary data.</text>
</comment>
<organism evidence="2 3">
    <name type="scientific">Pseudobacteroides cellulosolvens ATCC 35603 = DSM 2933</name>
    <dbReference type="NCBI Taxonomy" id="398512"/>
    <lineage>
        <taxon>Bacteria</taxon>
        <taxon>Bacillati</taxon>
        <taxon>Bacillota</taxon>
        <taxon>Clostridia</taxon>
        <taxon>Eubacteriales</taxon>
        <taxon>Oscillospiraceae</taxon>
        <taxon>Pseudobacteroides</taxon>
    </lineage>
</organism>
<dbReference type="RefSeq" id="WP_160317691.1">
    <property type="nucleotide sequence ID" value="NZ_LGTC01000001.1"/>
</dbReference>
<dbReference type="EMBL" id="LGTC01000001">
    <property type="protein sequence ID" value="KNY25690.1"/>
    <property type="molecule type" value="Genomic_DNA"/>
</dbReference>
<dbReference type="AlphaFoldDB" id="A0A0L6JIX6"/>
<proteinExistence type="predicted"/>
<protein>
    <submittedName>
        <fullName evidence="2">Uncharacterized protein</fullName>
    </submittedName>
</protein>
<evidence type="ECO:0000313" key="2">
    <source>
        <dbReference type="EMBL" id="KNY25690.1"/>
    </source>
</evidence>
<sequence length="51" mass="5813">MAVYEAVYGTYYEYQTLKAVNDAISLINIFFGFFIATVVVLVFVSCFNRNS</sequence>
<evidence type="ECO:0000313" key="3">
    <source>
        <dbReference type="Proteomes" id="UP000036923"/>
    </source>
</evidence>
<reference evidence="3" key="1">
    <citation type="submission" date="2015-07" db="EMBL/GenBank/DDBJ databases">
        <title>Near-Complete Genome Sequence of the Cellulolytic Bacterium Bacteroides (Pseudobacteroides) cellulosolvens ATCC 35603.</title>
        <authorList>
            <person name="Dassa B."/>
            <person name="Utturkar S.M."/>
            <person name="Klingeman D.M."/>
            <person name="Hurt R.A."/>
            <person name="Keller M."/>
            <person name="Xu J."/>
            <person name="Reddy Y.H.K."/>
            <person name="Borovok I."/>
            <person name="Grinberg I.R."/>
            <person name="Lamed R."/>
            <person name="Zhivin O."/>
            <person name="Bayer E.A."/>
            <person name="Brown S.D."/>
        </authorList>
    </citation>
    <scope>NUCLEOTIDE SEQUENCE [LARGE SCALE GENOMIC DNA]</scope>
    <source>
        <strain evidence="3">DSM 2933</strain>
    </source>
</reference>
<name>A0A0L6JIX6_9FIRM</name>
<dbReference type="Proteomes" id="UP000036923">
    <property type="component" value="Unassembled WGS sequence"/>
</dbReference>
<keyword evidence="3" id="KW-1185">Reference proteome</keyword>
<accession>A0A0L6JIX6</accession>
<dbReference type="STRING" id="398512.Bccel_0950"/>
<keyword evidence="1" id="KW-0472">Membrane</keyword>